<reference evidence="2 3" key="1">
    <citation type="journal article" date="2014" name="Genome Announc.">
        <title>Draft Genome Sequence of Streptomyces fradiae ATCC 19609, a Strain Highly Sensitive to Antibiotics.</title>
        <authorList>
            <person name="Bekker O.B."/>
            <person name="Klimina K.M."/>
            <person name="Vatlin A.A."/>
            <person name="Zakharevich N.V."/>
            <person name="Kasianov A.S."/>
            <person name="Danilenko V.N."/>
        </authorList>
    </citation>
    <scope>NUCLEOTIDE SEQUENCE [LARGE SCALE GENOMIC DNA]</scope>
    <source>
        <strain evidence="2 3">ATCC 19609</strain>
    </source>
</reference>
<dbReference type="InterPro" id="IPR054187">
    <property type="entry name" value="DUF6892"/>
</dbReference>
<dbReference type="EMBL" id="JNAD02000012">
    <property type="protein sequence ID" value="RKM92874.1"/>
    <property type="molecule type" value="Genomic_DNA"/>
</dbReference>
<keyword evidence="3" id="KW-1185">Reference proteome</keyword>
<dbReference type="Pfam" id="PF21832">
    <property type="entry name" value="DUF6892"/>
    <property type="match status" value="1"/>
</dbReference>
<proteinExistence type="predicted"/>
<dbReference type="OrthoDB" id="8606752at2"/>
<dbReference type="AlphaFoldDB" id="A0A3R7F8N8"/>
<sequence>MIVFRDFNFKLLVVEKLMYGDKTLTPAFSMREHMRARGVEDLLSYVEDNALEHTVLDEARAYFEALEIPAGLLTTVEELTFDGGLQVFMECAPIWDGEDDLFDVHSLDDLDLLPNLKLFDGAEMLELMVPDGLEILAARGIAVR</sequence>
<comment type="caution">
    <text evidence="2">The sequence shown here is derived from an EMBL/GenBank/DDBJ whole genome shotgun (WGS) entry which is preliminary data.</text>
</comment>
<organism evidence="2 3">
    <name type="scientific">Streptomyces xinghaiensis</name>
    <dbReference type="NCBI Taxonomy" id="1038928"/>
    <lineage>
        <taxon>Bacteria</taxon>
        <taxon>Bacillati</taxon>
        <taxon>Actinomycetota</taxon>
        <taxon>Actinomycetes</taxon>
        <taxon>Kitasatosporales</taxon>
        <taxon>Streptomycetaceae</taxon>
        <taxon>Streptomyces</taxon>
    </lineage>
</organism>
<gene>
    <name evidence="2" type="ORF">SFRA_023490</name>
</gene>
<feature type="domain" description="DUF6892" evidence="1">
    <location>
        <begin position="1"/>
        <end position="143"/>
    </location>
</feature>
<evidence type="ECO:0000313" key="3">
    <source>
        <dbReference type="Proteomes" id="UP000028058"/>
    </source>
</evidence>
<protein>
    <recommendedName>
        <fullName evidence="1">DUF6892 domain-containing protein</fullName>
    </recommendedName>
</protein>
<dbReference type="RefSeq" id="WP_043464198.1">
    <property type="nucleotide sequence ID" value="NZ_CP134822.1"/>
</dbReference>
<evidence type="ECO:0000313" key="2">
    <source>
        <dbReference type="EMBL" id="RKM92874.1"/>
    </source>
</evidence>
<evidence type="ECO:0000259" key="1">
    <source>
        <dbReference type="Pfam" id="PF21832"/>
    </source>
</evidence>
<dbReference type="Proteomes" id="UP000028058">
    <property type="component" value="Unassembled WGS sequence"/>
</dbReference>
<name>A0A3R7F8N8_9ACTN</name>
<accession>A0A3R7F8N8</accession>